<dbReference type="GO" id="GO:0016787">
    <property type="term" value="F:hydrolase activity"/>
    <property type="evidence" value="ECO:0007669"/>
    <property type="project" value="UniProtKB-KW"/>
</dbReference>
<dbReference type="FunFam" id="3.90.79.10:FF:000024">
    <property type="entry name" value="ADP-ribose pyrophosphatase"/>
    <property type="match status" value="1"/>
</dbReference>
<evidence type="ECO:0000256" key="1">
    <source>
        <dbReference type="ARBA" id="ARBA00001946"/>
    </source>
</evidence>
<dbReference type="InterPro" id="IPR020084">
    <property type="entry name" value="NUDIX_hydrolase_CS"/>
</dbReference>
<dbReference type="GO" id="GO:0019693">
    <property type="term" value="P:ribose phosphate metabolic process"/>
    <property type="evidence" value="ECO:0007669"/>
    <property type="project" value="TreeGrafter"/>
</dbReference>
<dbReference type="SUPFAM" id="SSF55811">
    <property type="entry name" value="Nudix"/>
    <property type="match status" value="1"/>
</dbReference>
<feature type="domain" description="Nudix hydrolase" evidence="3">
    <location>
        <begin position="40"/>
        <end position="176"/>
    </location>
</feature>
<dbReference type="RefSeq" id="WP_102992175.1">
    <property type="nucleotide sequence ID" value="NZ_FXTU01000006.1"/>
</dbReference>
<comment type="cofactor">
    <cofactor evidence="1">
        <name>Mg(2+)</name>
        <dbReference type="ChEBI" id="CHEBI:18420"/>
    </cofactor>
</comment>
<dbReference type="Gene3D" id="3.90.79.10">
    <property type="entry name" value="Nucleoside Triphosphate Pyrophosphohydrolase"/>
    <property type="match status" value="1"/>
</dbReference>
<evidence type="ECO:0000313" key="4">
    <source>
        <dbReference type="EMBL" id="SMP29483.1"/>
    </source>
</evidence>
<evidence type="ECO:0000256" key="2">
    <source>
        <dbReference type="ARBA" id="ARBA00022801"/>
    </source>
</evidence>
<keyword evidence="2" id="KW-0378">Hydrolase</keyword>
<evidence type="ECO:0000259" key="3">
    <source>
        <dbReference type="PROSITE" id="PS51462"/>
    </source>
</evidence>
<dbReference type="Proteomes" id="UP001157946">
    <property type="component" value="Unassembled WGS sequence"/>
</dbReference>
<proteinExistence type="predicted"/>
<dbReference type="PANTHER" id="PTHR11839:SF18">
    <property type="entry name" value="NUDIX HYDROLASE DOMAIN-CONTAINING PROTEIN"/>
    <property type="match status" value="1"/>
</dbReference>
<dbReference type="InterPro" id="IPR015797">
    <property type="entry name" value="NUDIX_hydrolase-like_dom_sf"/>
</dbReference>
<name>A0AA45WR43_9BACL</name>
<dbReference type="PANTHER" id="PTHR11839">
    <property type="entry name" value="UDP/ADP-SUGAR PYROPHOSPHATASE"/>
    <property type="match status" value="1"/>
</dbReference>
<dbReference type="GO" id="GO:0006753">
    <property type="term" value="P:nucleoside phosphate metabolic process"/>
    <property type="evidence" value="ECO:0007669"/>
    <property type="project" value="TreeGrafter"/>
</dbReference>
<dbReference type="PROSITE" id="PS00893">
    <property type="entry name" value="NUDIX_BOX"/>
    <property type="match status" value="1"/>
</dbReference>
<dbReference type="Pfam" id="PF00293">
    <property type="entry name" value="NUDIX"/>
    <property type="match status" value="1"/>
</dbReference>
<keyword evidence="5" id="KW-1185">Reference proteome</keyword>
<gene>
    <name evidence="4" type="ORF">SAMN06265361_106176</name>
</gene>
<comment type="caution">
    <text evidence="4">The sequence shown here is derived from an EMBL/GenBank/DDBJ whole genome shotgun (WGS) entry which is preliminary data.</text>
</comment>
<sequence>MRNFEEKTIASQTIYTGKVVQLQVDDVQLPDGRAAKREIVKHPGAVAVLAITDEGKMVLVRQFRKPLEKTILEIPAGKLEAGEDPGDCAARELEEETGYRATGLTHVVSFYTSPGFSDECLHIYQAEGLTKGEVNPDEDEFVELVECTLDECLERIQSGDIMDAKTVAAVYLWQARVSSGR</sequence>
<dbReference type="GO" id="GO:0005829">
    <property type="term" value="C:cytosol"/>
    <property type="evidence" value="ECO:0007669"/>
    <property type="project" value="TreeGrafter"/>
</dbReference>
<dbReference type="AlphaFoldDB" id="A0AA45WR43"/>
<organism evidence="4 5">
    <name type="scientific">Laceyella tengchongensis</name>
    <dbReference type="NCBI Taxonomy" id="574699"/>
    <lineage>
        <taxon>Bacteria</taxon>
        <taxon>Bacillati</taxon>
        <taxon>Bacillota</taxon>
        <taxon>Bacilli</taxon>
        <taxon>Bacillales</taxon>
        <taxon>Thermoactinomycetaceae</taxon>
        <taxon>Laceyella</taxon>
    </lineage>
</organism>
<protein>
    <submittedName>
        <fullName evidence="4">ADP-ribose pyrophosphatase</fullName>
    </submittedName>
</protein>
<reference evidence="4" key="1">
    <citation type="submission" date="2017-05" db="EMBL/GenBank/DDBJ databases">
        <authorList>
            <person name="Varghese N."/>
            <person name="Submissions S."/>
        </authorList>
    </citation>
    <scope>NUCLEOTIDE SEQUENCE</scope>
    <source>
        <strain evidence="4">DSM 45262</strain>
    </source>
</reference>
<evidence type="ECO:0000313" key="5">
    <source>
        <dbReference type="Proteomes" id="UP001157946"/>
    </source>
</evidence>
<accession>A0AA45WR43</accession>
<dbReference type="EMBL" id="FXTU01000006">
    <property type="protein sequence ID" value="SMP29483.1"/>
    <property type="molecule type" value="Genomic_DNA"/>
</dbReference>
<dbReference type="PROSITE" id="PS51462">
    <property type="entry name" value="NUDIX"/>
    <property type="match status" value="1"/>
</dbReference>
<dbReference type="InterPro" id="IPR000086">
    <property type="entry name" value="NUDIX_hydrolase_dom"/>
</dbReference>